<dbReference type="InterPro" id="IPR035902">
    <property type="entry name" value="Nuc_phospho_transferase"/>
</dbReference>
<organism evidence="9 10">
    <name type="scientific">Inquilinus limosus MP06</name>
    <dbReference type="NCBI Taxonomy" id="1398085"/>
    <lineage>
        <taxon>Bacteria</taxon>
        <taxon>Pseudomonadati</taxon>
        <taxon>Pseudomonadota</taxon>
        <taxon>Alphaproteobacteria</taxon>
        <taxon>Rhodospirillales</taxon>
        <taxon>Rhodospirillaceae</taxon>
        <taxon>Inquilinus</taxon>
    </lineage>
</organism>
<dbReference type="RefSeq" id="WP_034844930.1">
    <property type="nucleotide sequence ID" value="NZ_JANX01000433.1"/>
</dbReference>
<dbReference type="NCBIfam" id="NF004490">
    <property type="entry name" value="PRK05820.1"/>
    <property type="match status" value="1"/>
</dbReference>
<evidence type="ECO:0000256" key="1">
    <source>
        <dbReference type="ARBA" id="ARBA00006915"/>
    </source>
</evidence>
<dbReference type="FunFam" id="3.40.1030.10:FF:000003">
    <property type="entry name" value="Pyrimidine-nucleoside phosphorylase"/>
    <property type="match status" value="1"/>
</dbReference>
<comment type="similarity">
    <text evidence="1">Belongs to the thymidine/pyrimidine-nucleoside phosphorylase family.</text>
</comment>
<dbReference type="Pfam" id="PF02885">
    <property type="entry name" value="Glycos_trans_3N"/>
    <property type="match status" value="1"/>
</dbReference>
<feature type="non-terminal residue" evidence="9">
    <location>
        <position position="347"/>
    </location>
</feature>
<dbReference type="NCBIfam" id="TIGR02644">
    <property type="entry name" value="Y_phosphoryl"/>
    <property type="match status" value="1"/>
</dbReference>
<dbReference type="AlphaFoldDB" id="A0A0A0CZC1"/>
<dbReference type="Proteomes" id="UP000029995">
    <property type="component" value="Unassembled WGS sequence"/>
</dbReference>
<dbReference type="InterPro" id="IPR000312">
    <property type="entry name" value="Glycosyl_Trfase_fam3"/>
</dbReference>
<dbReference type="EC" id="2.4.2.4" evidence="3"/>
<dbReference type="InterPro" id="IPR018090">
    <property type="entry name" value="Pyrmidine_PPas_bac/euk"/>
</dbReference>
<dbReference type="GO" id="GO:0004645">
    <property type="term" value="F:1,4-alpha-oligoglucan phosphorylase activity"/>
    <property type="evidence" value="ECO:0007669"/>
    <property type="project" value="InterPro"/>
</dbReference>
<comment type="subunit">
    <text evidence="2">Homodimer.</text>
</comment>
<proteinExistence type="inferred from homology"/>
<dbReference type="Gene3D" id="1.20.970.10">
    <property type="entry name" value="Transferase, Pyrimidine Nucleoside Phosphorylase, Chain C"/>
    <property type="match status" value="1"/>
</dbReference>
<keyword evidence="5" id="KW-0808">Transferase</keyword>
<reference evidence="9 10" key="1">
    <citation type="submission" date="2014-01" db="EMBL/GenBank/DDBJ databases">
        <title>Genome sequence determination for a cystic fibrosis isolate, Inquilinus limosus.</title>
        <authorList>
            <person name="Pino M."/>
            <person name="Di Conza J."/>
            <person name="Gutkind G."/>
        </authorList>
    </citation>
    <scope>NUCLEOTIDE SEQUENCE [LARGE SCALE GENOMIC DNA]</scope>
    <source>
        <strain evidence="9 10">MP06</strain>
    </source>
</reference>
<feature type="domain" description="Glycosyl transferase family 3 N-terminal" evidence="8">
    <location>
        <begin position="6"/>
        <end position="68"/>
    </location>
</feature>
<name>A0A0A0CZC1_9PROT</name>
<gene>
    <name evidence="9" type="ORF">P409_25055</name>
</gene>
<sequence length="347" mass="36142">MALLPQEIIRRKRDGAVLDVAEIEAMVRGAVDASVTDAQIAAFAMAVFFRGMTMPERVAFTRAMARSGRVLDWSAADLPGPVLDKHSTGGIGDKTSLILAPIIAACGGFVPMISGRGLGHTGGTLDKMDAIPGYVSQPETDVLDRVVRSAGCAVVGATRDIAPADRRIYAIRDTTGTVESIDLITASILSKKMAAGLGGLVMDVKFGTGAFMSDIDDARALARSIVDVANGGGLPTVALLTDMNQPLGRTTGNAVEVRESIDLLTGGPKDERLWEVTARLTAELLVIGGLAADAEAGRIKVEHALASGAAAERFARMVRDLGGPADILEKADNHLPAAPVIRPIAAE</sequence>
<dbReference type="InterPro" id="IPR036320">
    <property type="entry name" value="Glycosyl_Trfase_fam3_N_dom_sf"/>
</dbReference>
<evidence type="ECO:0000256" key="2">
    <source>
        <dbReference type="ARBA" id="ARBA00011738"/>
    </source>
</evidence>
<dbReference type="EMBL" id="JANX01000433">
    <property type="protein sequence ID" value="KGM31811.1"/>
    <property type="molecule type" value="Genomic_DNA"/>
</dbReference>
<comment type="catalytic activity">
    <reaction evidence="6">
        <text>thymidine + phosphate = 2-deoxy-alpha-D-ribose 1-phosphate + thymine</text>
        <dbReference type="Rhea" id="RHEA:16037"/>
        <dbReference type="ChEBI" id="CHEBI:17748"/>
        <dbReference type="ChEBI" id="CHEBI:17821"/>
        <dbReference type="ChEBI" id="CHEBI:43474"/>
        <dbReference type="ChEBI" id="CHEBI:57259"/>
        <dbReference type="EC" id="2.4.2.4"/>
    </reaction>
</comment>
<dbReference type="Pfam" id="PF00591">
    <property type="entry name" value="Glycos_transf_3"/>
    <property type="match status" value="1"/>
</dbReference>
<evidence type="ECO:0000259" key="8">
    <source>
        <dbReference type="Pfam" id="PF02885"/>
    </source>
</evidence>
<dbReference type="SUPFAM" id="SSF47648">
    <property type="entry name" value="Nucleoside phosphorylase/phosphoribosyltransferase N-terminal domain"/>
    <property type="match status" value="1"/>
</dbReference>
<dbReference type="OrthoDB" id="9763887at2"/>
<dbReference type="Gene3D" id="3.40.1030.10">
    <property type="entry name" value="Nucleoside phosphorylase/phosphoribosyltransferase catalytic domain"/>
    <property type="match status" value="1"/>
</dbReference>
<evidence type="ECO:0000313" key="10">
    <source>
        <dbReference type="Proteomes" id="UP000029995"/>
    </source>
</evidence>
<dbReference type="InterPro" id="IPR017872">
    <property type="entry name" value="Pyrmidine_PPase_CS"/>
</dbReference>
<accession>A0A0A0CZC1</accession>
<dbReference type="PANTHER" id="PTHR10515:SF0">
    <property type="entry name" value="THYMIDINE PHOSPHORYLASE"/>
    <property type="match status" value="1"/>
</dbReference>
<dbReference type="SUPFAM" id="SSF52418">
    <property type="entry name" value="Nucleoside phosphorylase/phosphoribosyltransferase catalytic domain"/>
    <property type="match status" value="1"/>
</dbReference>
<dbReference type="PROSITE" id="PS00647">
    <property type="entry name" value="THYMID_PHOSPHORYLASE"/>
    <property type="match status" value="1"/>
</dbReference>
<evidence type="ECO:0000256" key="4">
    <source>
        <dbReference type="ARBA" id="ARBA00022676"/>
    </source>
</evidence>
<evidence type="ECO:0000256" key="5">
    <source>
        <dbReference type="ARBA" id="ARBA00022679"/>
    </source>
</evidence>
<evidence type="ECO:0000256" key="3">
    <source>
        <dbReference type="ARBA" id="ARBA00011892"/>
    </source>
</evidence>
<dbReference type="PANTHER" id="PTHR10515">
    <property type="entry name" value="THYMIDINE PHOSPHORYLASE"/>
    <property type="match status" value="1"/>
</dbReference>
<evidence type="ECO:0000313" key="9">
    <source>
        <dbReference type="EMBL" id="KGM31811.1"/>
    </source>
</evidence>
<evidence type="ECO:0000256" key="6">
    <source>
        <dbReference type="ARBA" id="ARBA00048550"/>
    </source>
</evidence>
<dbReference type="GO" id="GO:0006206">
    <property type="term" value="P:pyrimidine nucleobase metabolic process"/>
    <property type="evidence" value="ECO:0007669"/>
    <property type="project" value="InterPro"/>
</dbReference>
<comment type="caution">
    <text evidence="9">The sequence shown here is derived from an EMBL/GenBank/DDBJ whole genome shotgun (WGS) entry which is preliminary data.</text>
</comment>
<dbReference type="InterPro" id="IPR000053">
    <property type="entry name" value="Thymidine/pyrmidine_PPase"/>
</dbReference>
<dbReference type="GO" id="GO:0006213">
    <property type="term" value="P:pyrimidine nucleoside metabolic process"/>
    <property type="evidence" value="ECO:0007669"/>
    <property type="project" value="InterPro"/>
</dbReference>
<feature type="domain" description="Glycosyl transferase family 3" evidence="7">
    <location>
        <begin position="81"/>
        <end position="310"/>
    </location>
</feature>
<dbReference type="GO" id="GO:0009032">
    <property type="term" value="F:thymidine phosphorylase activity"/>
    <property type="evidence" value="ECO:0007669"/>
    <property type="project" value="UniProtKB-EC"/>
</dbReference>
<keyword evidence="4" id="KW-0328">Glycosyltransferase</keyword>
<protein>
    <recommendedName>
        <fullName evidence="3">thymidine phosphorylase</fullName>
        <ecNumber evidence="3">2.4.2.4</ecNumber>
    </recommendedName>
</protein>
<evidence type="ECO:0000259" key="7">
    <source>
        <dbReference type="Pfam" id="PF00591"/>
    </source>
</evidence>
<dbReference type="InterPro" id="IPR017459">
    <property type="entry name" value="Glycosyl_Trfase_fam3_N_dom"/>
</dbReference>
<dbReference type="GO" id="GO:0005829">
    <property type="term" value="C:cytosol"/>
    <property type="evidence" value="ECO:0007669"/>
    <property type="project" value="TreeGrafter"/>
</dbReference>